<protein>
    <submittedName>
        <fullName evidence="1">Uncharacterized protein</fullName>
    </submittedName>
</protein>
<evidence type="ECO:0000313" key="1">
    <source>
        <dbReference type="EMBL" id="OUN45316.1"/>
    </source>
</evidence>
<dbReference type="Proteomes" id="UP000195455">
    <property type="component" value="Unassembled WGS sequence"/>
</dbReference>
<sequence>MPRFWAKKKRGYWESISAKGDFARCEKYLQVKSRRQTTGRVPQIPAVRRFFASAGEKRLALICVL</sequence>
<proteinExistence type="predicted"/>
<dbReference type="AlphaFoldDB" id="A0A1Y3U959"/>
<accession>A0A1Y3U959</accession>
<reference evidence="2" key="1">
    <citation type="submission" date="2017-04" db="EMBL/GenBank/DDBJ databases">
        <title>Function of individual gut microbiota members based on whole genome sequencing of pure cultures obtained from chicken caecum.</title>
        <authorList>
            <person name="Medvecky M."/>
            <person name="Cejkova D."/>
            <person name="Polansky O."/>
            <person name="Karasova D."/>
            <person name="Kubasova T."/>
            <person name="Cizek A."/>
            <person name="Rychlik I."/>
        </authorList>
    </citation>
    <scope>NUCLEOTIDE SEQUENCE [LARGE SCALE GENOMIC DNA]</scope>
    <source>
        <strain evidence="2">An75</strain>
    </source>
</reference>
<comment type="caution">
    <text evidence="1">The sequence shown here is derived from an EMBL/GenBank/DDBJ whole genome shotgun (WGS) entry which is preliminary data.</text>
</comment>
<dbReference type="EMBL" id="NFHM01000002">
    <property type="protein sequence ID" value="OUN45316.1"/>
    <property type="molecule type" value="Genomic_DNA"/>
</dbReference>
<evidence type="ECO:0000313" key="2">
    <source>
        <dbReference type="Proteomes" id="UP000195455"/>
    </source>
</evidence>
<gene>
    <name evidence="1" type="ORF">B5G26_03350</name>
</gene>
<organism evidence="1 2">
    <name type="scientific">Anaerotignum lactatifermentans</name>
    <dbReference type="NCBI Taxonomy" id="160404"/>
    <lineage>
        <taxon>Bacteria</taxon>
        <taxon>Bacillati</taxon>
        <taxon>Bacillota</taxon>
        <taxon>Clostridia</taxon>
        <taxon>Lachnospirales</taxon>
        <taxon>Anaerotignaceae</taxon>
        <taxon>Anaerotignum</taxon>
    </lineage>
</organism>
<name>A0A1Y3U959_9FIRM</name>